<dbReference type="InterPro" id="IPR035094">
    <property type="entry name" value="EgtD"/>
</dbReference>
<name>A0A839HMF7_9BURK</name>
<evidence type="ECO:0000256" key="2">
    <source>
        <dbReference type="ARBA" id="ARBA00022679"/>
    </source>
</evidence>
<protein>
    <submittedName>
        <fullName evidence="4">L-histidine N(Alpha)-methyltransferase</fullName>
        <ecNumber evidence="4">2.1.1.44</ecNumber>
    </submittedName>
</protein>
<dbReference type="Proteomes" id="UP000586093">
    <property type="component" value="Unassembled WGS sequence"/>
</dbReference>
<dbReference type="PANTHER" id="PTHR43397:SF1">
    <property type="entry name" value="ERGOTHIONEINE BIOSYNTHESIS PROTEIN 1"/>
    <property type="match status" value="1"/>
</dbReference>
<evidence type="ECO:0000313" key="4">
    <source>
        <dbReference type="EMBL" id="MBB1160758.1"/>
    </source>
</evidence>
<feature type="domain" description="Histidine-specific methyltransferase SAM-dependent" evidence="3">
    <location>
        <begin position="28"/>
        <end position="325"/>
    </location>
</feature>
<proteinExistence type="predicted"/>
<keyword evidence="2 4" id="KW-0808">Transferase</keyword>
<dbReference type="PIRSF" id="PIRSF018005">
    <property type="entry name" value="UCP018005"/>
    <property type="match status" value="1"/>
</dbReference>
<dbReference type="InterPro" id="IPR051128">
    <property type="entry name" value="EgtD_Methyltrsf_superfamily"/>
</dbReference>
<dbReference type="EMBL" id="JACIVI010000001">
    <property type="protein sequence ID" value="MBB1160758.1"/>
    <property type="molecule type" value="Genomic_DNA"/>
</dbReference>
<dbReference type="EC" id="2.1.1.44" evidence="4"/>
<evidence type="ECO:0000259" key="3">
    <source>
        <dbReference type="Pfam" id="PF10017"/>
    </source>
</evidence>
<dbReference type="InterPro" id="IPR017804">
    <property type="entry name" value="MeTrfase_EgtD-like"/>
</dbReference>
<organism evidence="4 5">
    <name type="scientific">Aquariibacter albus</name>
    <dbReference type="NCBI Taxonomy" id="2759899"/>
    <lineage>
        <taxon>Bacteria</taxon>
        <taxon>Pseudomonadati</taxon>
        <taxon>Pseudomonadota</taxon>
        <taxon>Betaproteobacteria</taxon>
        <taxon>Burkholderiales</taxon>
        <taxon>Sphaerotilaceae</taxon>
        <taxon>Aquariibacter</taxon>
    </lineage>
</organism>
<dbReference type="Gene3D" id="3.40.50.150">
    <property type="entry name" value="Vaccinia Virus protein VP39"/>
    <property type="match status" value="1"/>
</dbReference>
<dbReference type="InterPro" id="IPR019257">
    <property type="entry name" value="MeTrfase_dom"/>
</dbReference>
<keyword evidence="1 4" id="KW-0489">Methyltransferase</keyword>
<reference evidence="4 5" key="1">
    <citation type="submission" date="2020-08" db="EMBL/GenBank/DDBJ databases">
        <title>Aquariorum lacteus gen. nov., sp. nov., a new member of the family Comamonadaceae, isolated from freshwater aquarium.</title>
        <authorList>
            <person name="Chun S.-J."/>
        </authorList>
    </citation>
    <scope>NUCLEOTIDE SEQUENCE [LARGE SCALE GENOMIC DNA]</scope>
    <source>
        <strain evidence="4 5">SJAQ100</strain>
    </source>
</reference>
<dbReference type="RefSeq" id="WP_182661001.1">
    <property type="nucleotide sequence ID" value="NZ_JACIVI010000001.1"/>
</dbReference>
<dbReference type="NCBIfam" id="TIGR03438">
    <property type="entry name" value="egtD_ergothio"/>
    <property type="match status" value="1"/>
</dbReference>
<dbReference type="GO" id="GO:0052706">
    <property type="term" value="F:L-histidine N(alpha)-methyltransferase activity"/>
    <property type="evidence" value="ECO:0007669"/>
    <property type="project" value="UniProtKB-EC"/>
</dbReference>
<dbReference type="GO" id="GO:0032259">
    <property type="term" value="P:methylation"/>
    <property type="evidence" value="ECO:0007669"/>
    <property type="project" value="UniProtKB-KW"/>
</dbReference>
<sequence length="326" mass="35852">MNAPDPQARAAFRQPQFFQAPRAVESVREEVQAGLLARPAQIPPKFFYDTLGSRLFDAITALDEYYPTRSEAQILAAHGADFARVIGPAPTLVDLGAGSCEKAVSLFPALQPRRYVAVDISADYLRDILQTVQRAHPALEVIGVGTDFASRLELPEAVGPGPRAMFYPGSSIGNFTPEQALGFLQRVREAAQGGSLLIGVDRVKDEGELVRAYDDALGVTAAFNLNVLRHLNRRIGSDFVLADWRHVARFDAGLSRIEMHLEARRALTVRWPGGERAFVAGERIHTENSCKYTPEAFEALLRAAGWQAIEHWSDPQARFSVFAARA</sequence>
<gene>
    <name evidence="4" type="primary">egtD</name>
    <name evidence="4" type="ORF">H4F90_02020</name>
</gene>
<dbReference type="Pfam" id="PF10017">
    <property type="entry name" value="Methyltransf_33"/>
    <property type="match status" value="1"/>
</dbReference>
<evidence type="ECO:0000313" key="5">
    <source>
        <dbReference type="Proteomes" id="UP000586093"/>
    </source>
</evidence>
<dbReference type="PANTHER" id="PTHR43397">
    <property type="entry name" value="ERGOTHIONEINE BIOSYNTHESIS PROTEIN 1"/>
    <property type="match status" value="1"/>
</dbReference>
<accession>A0A839HMF7</accession>
<dbReference type="AlphaFoldDB" id="A0A839HMF7"/>
<evidence type="ECO:0000256" key="1">
    <source>
        <dbReference type="ARBA" id="ARBA00022603"/>
    </source>
</evidence>
<dbReference type="SUPFAM" id="SSF53335">
    <property type="entry name" value="S-adenosyl-L-methionine-dependent methyltransferases"/>
    <property type="match status" value="1"/>
</dbReference>
<comment type="caution">
    <text evidence="4">The sequence shown here is derived from an EMBL/GenBank/DDBJ whole genome shotgun (WGS) entry which is preliminary data.</text>
</comment>
<dbReference type="InterPro" id="IPR029063">
    <property type="entry name" value="SAM-dependent_MTases_sf"/>
</dbReference>
<keyword evidence="5" id="KW-1185">Reference proteome</keyword>